<gene>
    <name evidence="1" type="ORF">CSA55_05005</name>
</gene>
<accession>A0A2G6K7Q3</accession>
<dbReference type="AlphaFoldDB" id="A0A2G6K7Q3"/>
<proteinExistence type="predicted"/>
<sequence length="111" mass="11305">MSAVVAAVVVAIAAFLVWHTAGGGAWRGSVSVSEALLVDADSVELTVDSCNGAPMAEIVRQDGATVEIKVVAYSTPLKGGDDCQDSVVIDLDQPVTRLIDVTSGTEFGLAG</sequence>
<protein>
    <submittedName>
        <fullName evidence="1">Uncharacterized protein</fullName>
    </submittedName>
</protein>
<dbReference type="Proteomes" id="UP000230914">
    <property type="component" value="Unassembled WGS sequence"/>
</dbReference>
<evidence type="ECO:0000313" key="2">
    <source>
        <dbReference type="Proteomes" id="UP000230914"/>
    </source>
</evidence>
<name>A0A2G6K7Q3_9ACTN</name>
<dbReference type="EMBL" id="PDSL01000067">
    <property type="protein sequence ID" value="PIE31738.1"/>
    <property type="molecule type" value="Genomic_DNA"/>
</dbReference>
<reference evidence="1 2" key="1">
    <citation type="submission" date="2017-10" db="EMBL/GenBank/DDBJ databases">
        <title>Novel microbial diversity and functional potential in the marine mammal oral microbiome.</title>
        <authorList>
            <person name="Dudek N.K."/>
            <person name="Sun C.L."/>
            <person name="Burstein D."/>
            <person name="Kantor R.S."/>
            <person name="Aliaga Goltsman D.S."/>
            <person name="Bik E.M."/>
            <person name="Thomas B.C."/>
            <person name="Banfield J.F."/>
            <person name="Relman D.A."/>
        </authorList>
    </citation>
    <scope>NUCLEOTIDE SEQUENCE [LARGE SCALE GENOMIC DNA]</scope>
    <source>
        <strain evidence="1">DOLJORAL78_61_10</strain>
    </source>
</reference>
<comment type="caution">
    <text evidence="1">The sequence shown here is derived from an EMBL/GenBank/DDBJ whole genome shotgun (WGS) entry which is preliminary data.</text>
</comment>
<evidence type="ECO:0000313" key="1">
    <source>
        <dbReference type="EMBL" id="PIE31738.1"/>
    </source>
</evidence>
<organism evidence="1 2">
    <name type="scientific">Ilumatobacter coccineus</name>
    <dbReference type="NCBI Taxonomy" id="467094"/>
    <lineage>
        <taxon>Bacteria</taxon>
        <taxon>Bacillati</taxon>
        <taxon>Actinomycetota</taxon>
        <taxon>Acidimicrobiia</taxon>
        <taxon>Acidimicrobiales</taxon>
        <taxon>Ilumatobacteraceae</taxon>
        <taxon>Ilumatobacter</taxon>
    </lineage>
</organism>